<dbReference type="OrthoDB" id="2749819at2759"/>
<dbReference type="Proteomes" id="UP000765509">
    <property type="component" value="Unassembled WGS sequence"/>
</dbReference>
<dbReference type="EMBL" id="AVOT02020288">
    <property type="protein sequence ID" value="MBW0508363.1"/>
    <property type="molecule type" value="Genomic_DNA"/>
</dbReference>
<gene>
    <name evidence="1" type="ORF">O181_048078</name>
</gene>
<comment type="caution">
    <text evidence="1">The sequence shown here is derived from an EMBL/GenBank/DDBJ whole genome shotgun (WGS) entry which is preliminary data.</text>
</comment>
<organism evidence="1 2">
    <name type="scientific">Austropuccinia psidii MF-1</name>
    <dbReference type="NCBI Taxonomy" id="1389203"/>
    <lineage>
        <taxon>Eukaryota</taxon>
        <taxon>Fungi</taxon>
        <taxon>Dikarya</taxon>
        <taxon>Basidiomycota</taxon>
        <taxon>Pucciniomycotina</taxon>
        <taxon>Pucciniomycetes</taxon>
        <taxon>Pucciniales</taxon>
        <taxon>Sphaerophragmiaceae</taxon>
        <taxon>Austropuccinia</taxon>
    </lineage>
</organism>
<proteinExistence type="predicted"/>
<keyword evidence="2" id="KW-1185">Reference proteome</keyword>
<evidence type="ECO:0000313" key="1">
    <source>
        <dbReference type="EMBL" id="MBW0508363.1"/>
    </source>
</evidence>
<reference evidence="1" key="1">
    <citation type="submission" date="2021-03" db="EMBL/GenBank/DDBJ databases">
        <title>Draft genome sequence of rust myrtle Austropuccinia psidii MF-1, a brazilian biotype.</title>
        <authorList>
            <person name="Quecine M.C."/>
            <person name="Pachon D.M.R."/>
            <person name="Bonatelli M.L."/>
            <person name="Correr F.H."/>
            <person name="Franceschini L.M."/>
            <person name="Leite T.F."/>
            <person name="Margarido G.R.A."/>
            <person name="Almeida C.A."/>
            <person name="Ferrarezi J.A."/>
            <person name="Labate C.A."/>
        </authorList>
    </citation>
    <scope>NUCLEOTIDE SEQUENCE</scope>
    <source>
        <strain evidence="1">MF-1</strain>
    </source>
</reference>
<name>A0A9Q3DXA6_9BASI</name>
<accession>A0A9Q3DXA6</accession>
<sequence length="198" mass="22503">MSDRDCLKVFSSCKATILNIDLPQYSPISPTPGSRVISTPETDPRSQNIPRRVFVTTLNNPSLLQQKIPRQGIPLVKIEAKDYNLNFDGEEVEKFIIKGERIAQIEGETDEDLAMQMEIWTTDQKVGDAIEAVPGYEEGSWTQLKKDLITKWGRVEPERRYGKDSLMKLFSESKEDAGIGSLSQYKKFTVEHETIVTY</sequence>
<evidence type="ECO:0000313" key="2">
    <source>
        <dbReference type="Proteomes" id="UP000765509"/>
    </source>
</evidence>
<protein>
    <submittedName>
        <fullName evidence="1">Uncharacterized protein</fullName>
    </submittedName>
</protein>
<dbReference type="AlphaFoldDB" id="A0A9Q3DXA6"/>